<dbReference type="RefSeq" id="XP_028476961.1">
    <property type="nucleotide sequence ID" value="XM_028623068.1"/>
</dbReference>
<accession>A0A427XV39</accession>
<dbReference type="InterPro" id="IPR042859">
    <property type="entry name" value="NOL11"/>
</dbReference>
<evidence type="ECO:0000313" key="3">
    <source>
        <dbReference type="Proteomes" id="UP000279236"/>
    </source>
</evidence>
<dbReference type="AlphaFoldDB" id="A0A427XV39"/>
<dbReference type="GeneID" id="39592266"/>
<name>A0A427XV39_9TREE</name>
<dbReference type="EMBL" id="RSCE01000005">
    <property type="protein sequence ID" value="RSH82729.1"/>
    <property type="molecule type" value="Genomic_DNA"/>
</dbReference>
<evidence type="ECO:0000256" key="1">
    <source>
        <dbReference type="SAM" id="MobiDB-lite"/>
    </source>
</evidence>
<dbReference type="GO" id="GO:0005730">
    <property type="term" value="C:nucleolus"/>
    <property type="evidence" value="ECO:0007669"/>
    <property type="project" value="TreeGrafter"/>
</dbReference>
<dbReference type="InterPro" id="IPR011048">
    <property type="entry name" value="Haem_d1_sf"/>
</dbReference>
<dbReference type="STRING" id="105984.A0A427XV39"/>
<gene>
    <name evidence="2" type="ORF">EHS24_007723</name>
</gene>
<sequence>MASIAAPSSLATFPYAHASSSRVPHVTLAPVHGSKGRLAVAAVHGDGVWTYDIKTLRPTTSFTVPPSTSFSCAPVSFVTAETDETGEASSSRVTAAVVDNGRAVWVWSGEEGEKRSVSLETPAHSVHSVRGDWPLVVVGGDGSLSLLDSELKVTSLVQSRKGARVHAAGVVDVPLRVVVVDERGRAYVYTLDVSAPRAELLADAPLANTSVLAADVGSDGTLTAIDNANRVHTRTVKDIVDGTPTQPGLALAHPSTPAAIVSLPSSSRPLAALASPYPTPNVALVVPSHDLPAVLASTSVSSATDTKITHLAVLARPAPTHVILGTVLSHPGDEGGRSVIHVADMILPAGGVGLALLVGSAARTAQVFKAAAGTTAQPTADKMLEAVSAALRTTSPDAVPRAEKAFASWLDDEDKRASPAKRAAISESVVRRVLDAVFGAALTGDKKTGPYAAKIVQTLVDRKAVADSMWEGGVVLGALVPCADWRSISRLVRTNPSLPSRTSVALLARALDSEQPPLATVLDDIVSGPTPDPSFRAELRSQLDGAGALRVLTQLALWAEIYAERGDGLESWPERAPLSKEPSLGHIVAHSSLLLDAHLPSLMAIPEAEPLLLRLQEALAPALAAQQDYRRIRAPVDAALRLAKNVSNAGDDKDKKARGRRVPAPQGGMAEEAVGKWRVEDFVF</sequence>
<keyword evidence="3" id="KW-1185">Reference proteome</keyword>
<reference evidence="2 3" key="1">
    <citation type="submission" date="2018-11" db="EMBL/GenBank/DDBJ databases">
        <title>Genome sequence of Apiotrichum porosum DSM 27194.</title>
        <authorList>
            <person name="Aliyu H."/>
            <person name="Gorte O."/>
            <person name="Ochsenreither K."/>
        </authorList>
    </citation>
    <scope>NUCLEOTIDE SEQUENCE [LARGE SCALE GENOMIC DNA]</scope>
    <source>
        <strain evidence="2 3">DSM 27194</strain>
    </source>
</reference>
<evidence type="ECO:0000313" key="2">
    <source>
        <dbReference type="EMBL" id="RSH82729.1"/>
    </source>
</evidence>
<feature type="region of interest" description="Disordered" evidence="1">
    <location>
        <begin position="647"/>
        <end position="670"/>
    </location>
</feature>
<dbReference type="GO" id="GO:0003723">
    <property type="term" value="F:RNA binding"/>
    <property type="evidence" value="ECO:0007669"/>
    <property type="project" value="TreeGrafter"/>
</dbReference>
<organism evidence="2 3">
    <name type="scientific">Apiotrichum porosum</name>
    <dbReference type="NCBI Taxonomy" id="105984"/>
    <lineage>
        <taxon>Eukaryota</taxon>
        <taxon>Fungi</taxon>
        <taxon>Dikarya</taxon>
        <taxon>Basidiomycota</taxon>
        <taxon>Agaricomycotina</taxon>
        <taxon>Tremellomycetes</taxon>
        <taxon>Trichosporonales</taxon>
        <taxon>Trichosporonaceae</taxon>
        <taxon>Apiotrichum</taxon>
    </lineage>
</organism>
<dbReference type="OrthoDB" id="4349954at2759"/>
<dbReference type="Proteomes" id="UP000279236">
    <property type="component" value="Unassembled WGS sequence"/>
</dbReference>
<protein>
    <submittedName>
        <fullName evidence="2">Uncharacterized protein</fullName>
    </submittedName>
</protein>
<dbReference type="SUPFAM" id="SSF51004">
    <property type="entry name" value="C-terminal (heme d1) domain of cytochrome cd1-nitrite reductase"/>
    <property type="match status" value="1"/>
</dbReference>
<dbReference type="GO" id="GO:0030490">
    <property type="term" value="P:maturation of SSU-rRNA"/>
    <property type="evidence" value="ECO:0007669"/>
    <property type="project" value="InterPro"/>
</dbReference>
<proteinExistence type="predicted"/>
<comment type="caution">
    <text evidence="2">The sequence shown here is derived from an EMBL/GenBank/DDBJ whole genome shotgun (WGS) entry which is preliminary data.</text>
</comment>
<dbReference type="PANTHER" id="PTHR15633">
    <property type="entry name" value="NUCLEOLAR PROTEIN 11"/>
    <property type="match status" value="1"/>
</dbReference>
<dbReference type="PANTHER" id="PTHR15633:SF2">
    <property type="entry name" value="NUCLEOLAR PROTEIN 11"/>
    <property type="match status" value="1"/>
</dbReference>